<feature type="signal peptide" evidence="2">
    <location>
        <begin position="1"/>
        <end position="24"/>
    </location>
</feature>
<proteinExistence type="predicted"/>
<keyword evidence="1" id="KW-0175">Coiled coil</keyword>
<evidence type="ECO:0000313" key="4">
    <source>
        <dbReference type="Proteomes" id="UP000003844"/>
    </source>
</evidence>
<keyword evidence="2" id="KW-0732">Signal</keyword>
<dbReference type="Proteomes" id="UP000003844">
    <property type="component" value="Unassembled WGS sequence"/>
</dbReference>
<reference evidence="4" key="1">
    <citation type="journal article" date="2012" name="Stand. Genomic Sci.">
        <title>Genome sequence of the Antarctic rhodopsins-containing flavobacterium Gillisia limnaea type strain (R-8282(T)).</title>
        <authorList>
            <person name="Riedel T."/>
            <person name="Held B."/>
            <person name="Nolan M."/>
            <person name="Lucas S."/>
            <person name="Lapidus A."/>
            <person name="Tice H."/>
            <person name="Del Rio T.G."/>
            <person name="Cheng J.F."/>
            <person name="Han C."/>
            <person name="Tapia R."/>
            <person name="Goodwin L.A."/>
            <person name="Pitluck S."/>
            <person name="Liolios K."/>
            <person name="Mavromatis K."/>
            <person name="Pagani I."/>
            <person name="Ivanova N."/>
            <person name="Mikhailova N."/>
            <person name="Pati A."/>
            <person name="Chen A."/>
            <person name="Palaniappan K."/>
            <person name="Land M."/>
            <person name="Rohde M."/>
            <person name="Tindall B.J."/>
            <person name="Detter J.C."/>
            <person name="Goker M."/>
            <person name="Bristow J."/>
            <person name="Eisen J.A."/>
            <person name="Markowitz V."/>
            <person name="Hugenholtz P."/>
            <person name="Kyrpides N.C."/>
            <person name="Klenk H.P."/>
            <person name="Woyke T."/>
        </authorList>
    </citation>
    <scope>NUCLEOTIDE SEQUENCE [LARGE SCALE GENOMIC DNA]</scope>
    <source>
        <strain evidence="4">DSM 15749 / LMG 21470 / R-8282</strain>
    </source>
</reference>
<protein>
    <submittedName>
        <fullName evidence="3">Secreted protein</fullName>
    </submittedName>
</protein>
<dbReference type="OrthoDB" id="1411613at2"/>
<dbReference type="STRING" id="865937.Gilli_3155"/>
<evidence type="ECO:0000256" key="2">
    <source>
        <dbReference type="SAM" id="SignalP"/>
    </source>
</evidence>
<feature type="coiled-coil region" evidence="1">
    <location>
        <begin position="138"/>
        <end position="165"/>
    </location>
</feature>
<evidence type="ECO:0000313" key="3">
    <source>
        <dbReference type="EMBL" id="EHQ03762.1"/>
    </source>
</evidence>
<dbReference type="EMBL" id="JH594606">
    <property type="protein sequence ID" value="EHQ03762.1"/>
    <property type="molecule type" value="Genomic_DNA"/>
</dbReference>
<sequence length="308" mass="35138">MRTNFNLPRLIGLFLLCFSVTAFAQDTQTKKSIGDAVYQEYKQNGTDSALKTYSQLKSKTGEYNLTEWELNRIGYQIMMDDKDLVSAEKIFSLNMKEYPQAANPRDSYADYLIEKGDPEGAKKYLKESIAIAEKSDNEDEQTRILQGSKAKLAQLENKHKQLNFLVGNWSLNSTNFTNGVEAGKNTGTDEVVYDEASSLITINHKNSNGEITAKRMMVYDPIDEGYDMAYINTLAPMGIETSFIKINEVGDNKLELMETYNNQKGEKKKMKHEINKNDTNKLDWVIFEPGAKGQEWKKVYAMKMEKKN</sequence>
<dbReference type="HOGENOM" id="CLU_920588_0_0_10"/>
<feature type="chain" id="PRO_5003560351" evidence="2">
    <location>
        <begin position="25"/>
        <end position="308"/>
    </location>
</feature>
<evidence type="ECO:0000256" key="1">
    <source>
        <dbReference type="SAM" id="Coils"/>
    </source>
</evidence>
<dbReference type="eggNOG" id="COG1729">
    <property type="taxonomic scope" value="Bacteria"/>
</dbReference>
<keyword evidence="4" id="KW-1185">Reference proteome</keyword>
<dbReference type="RefSeq" id="WP_006990068.1">
    <property type="nucleotide sequence ID" value="NZ_JH594606.1"/>
</dbReference>
<organism evidence="3 4">
    <name type="scientific">Gillisia limnaea (strain DSM 15749 / LMG 21470 / R-8282)</name>
    <dbReference type="NCBI Taxonomy" id="865937"/>
    <lineage>
        <taxon>Bacteria</taxon>
        <taxon>Pseudomonadati</taxon>
        <taxon>Bacteroidota</taxon>
        <taxon>Flavobacteriia</taxon>
        <taxon>Flavobacteriales</taxon>
        <taxon>Flavobacteriaceae</taxon>
        <taxon>Gillisia</taxon>
    </lineage>
</organism>
<accession>H2BTU8</accession>
<gene>
    <name evidence="3" type="ORF">Gilli_3155</name>
</gene>
<dbReference type="Gene3D" id="1.25.40.10">
    <property type="entry name" value="Tetratricopeptide repeat domain"/>
    <property type="match status" value="1"/>
</dbReference>
<dbReference type="InterPro" id="IPR011990">
    <property type="entry name" value="TPR-like_helical_dom_sf"/>
</dbReference>
<name>H2BTU8_GILLR</name>
<dbReference type="AlphaFoldDB" id="H2BTU8"/>